<dbReference type="PANTHER" id="PTHR30293">
    <property type="entry name" value="TRANSCRIPTIONAL REGULATORY PROTEIN NAC-RELATED"/>
    <property type="match status" value="1"/>
</dbReference>
<dbReference type="FunFam" id="1.10.10.10:FF:000001">
    <property type="entry name" value="LysR family transcriptional regulator"/>
    <property type="match status" value="1"/>
</dbReference>
<accession>A0A1C2DW22</accession>
<dbReference type="SUPFAM" id="SSF53850">
    <property type="entry name" value="Periplasmic binding protein-like II"/>
    <property type="match status" value="1"/>
</dbReference>
<dbReference type="InterPro" id="IPR036388">
    <property type="entry name" value="WH-like_DNA-bd_sf"/>
</dbReference>
<dbReference type="InterPro" id="IPR036390">
    <property type="entry name" value="WH_DNA-bd_sf"/>
</dbReference>
<evidence type="ECO:0000256" key="4">
    <source>
        <dbReference type="ARBA" id="ARBA00023159"/>
    </source>
</evidence>
<organism evidence="7 8">
    <name type="scientific">Mesorhizobium hungaricum</name>
    <dbReference type="NCBI Taxonomy" id="1566387"/>
    <lineage>
        <taxon>Bacteria</taxon>
        <taxon>Pseudomonadati</taxon>
        <taxon>Pseudomonadota</taxon>
        <taxon>Alphaproteobacteria</taxon>
        <taxon>Hyphomicrobiales</taxon>
        <taxon>Phyllobacteriaceae</taxon>
        <taxon>Mesorhizobium</taxon>
    </lineage>
</organism>
<dbReference type="PANTHER" id="PTHR30293:SF0">
    <property type="entry name" value="NITROGEN ASSIMILATION REGULATORY PROTEIN NAC"/>
    <property type="match status" value="1"/>
</dbReference>
<keyword evidence="2" id="KW-0805">Transcription regulation</keyword>
<dbReference type="Gene3D" id="1.10.10.10">
    <property type="entry name" value="Winged helix-like DNA-binding domain superfamily/Winged helix DNA-binding domain"/>
    <property type="match status" value="1"/>
</dbReference>
<dbReference type="STRING" id="1566387.QV13_11820"/>
<dbReference type="InterPro" id="IPR005119">
    <property type="entry name" value="LysR_subst-bd"/>
</dbReference>
<proteinExistence type="inferred from homology"/>
<keyword evidence="5" id="KW-0804">Transcription</keyword>
<gene>
    <name evidence="7" type="ORF">QV13_11820</name>
</gene>
<dbReference type="GO" id="GO:0003677">
    <property type="term" value="F:DNA binding"/>
    <property type="evidence" value="ECO:0007669"/>
    <property type="project" value="UniProtKB-KW"/>
</dbReference>
<dbReference type="Proteomes" id="UP000094412">
    <property type="component" value="Unassembled WGS sequence"/>
</dbReference>
<evidence type="ECO:0000256" key="5">
    <source>
        <dbReference type="ARBA" id="ARBA00023163"/>
    </source>
</evidence>
<evidence type="ECO:0000313" key="7">
    <source>
        <dbReference type="EMBL" id="OCX18979.1"/>
    </source>
</evidence>
<dbReference type="InterPro" id="IPR000847">
    <property type="entry name" value="LysR_HTH_N"/>
</dbReference>
<dbReference type="EMBL" id="MDEO01000031">
    <property type="protein sequence ID" value="OCX18979.1"/>
    <property type="molecule type" value="Genomic_DNA"/>
</dbReference>
<dbReference type="RefSeq" id="WP_024924992.1">
    <property type="nucleotide sequence ID" value="NZ_MDEO01000031.1"/>
</dbReference>
<protein>
    <recommendedName>
        <fullName evidence="6">HTH lysR-type domain-containing protein</fullName>
    </recommendedName>
</protein>
<evidence type="ECO:0000256" key="1">
    <source>
        <dbReference type="ARBA" id="ARBA00009437"/>
    </source>
</evidence>
<feature type="domain" description="HTH lysR-type" evidence="6">
    <location>
        <begin position="1"/>
        <end position="58"/>
    </location>
</feature>
<dbReference type="AlphaFoldDB" id="A0A1C2DW22"/>
<dbReference type="PROSITE" id="PS50931">
    <property type="entry name" value="HTH_LYSR"/>
    <property type="match status" value="1"/>
</dbReference>
<dbReference type="SUPFAM" id="SSF46785">
    <property type="entry name" value="Winged helix' DNA-binding domain"/>
    <property type="match status" value="1"/>
</dbReference>
<comment type="similarity">
    <text evidence="1">Belongs to the LysR transcriptional regulatory family.</text>
</comment>
<dbReference type="GO" id="GO:2000142">
    <property type="term" value="P:regulation of DNA-templated transcription initiation"/>
    <property type="evidence" value="ECO:0007669"/>
    <property type="project" value="TreeGrafter"/>
</dbReference>
<name>A0A1C2DW22_9HYPH</name>
<evidence type="ECO:0000313" key="8">
    <source>
        <dbReference type="Proteomes" id="UP000094412"/>
    </source>
</evidence>
<dbReference type="Gene3D" id="3.40.190.290">
    <property type="match status" value="1"/>
</dbReference>
<evidence type="ECO:0000256" key="3">
    <source>
        <dbReference type="ARBA" id="ARBA00023125"/>
    </source>
</evidence>
<dbReference type="PRINTS" id="PR00039">
    <property type="entry name" value="HTHLYSR"/>
</dbReference>
<keyword evidence="8" id="KW-1185">Reference proteome</keyword>
<dbReference type="Pfam" id="PF00126">
    <property type="entry name" value="HTH_1"/>
    <property type="match status" value="1"/>
</dbReference>
<keyword evidence="4" id="KW-0010">Activator</keyword>
<reference evidence="7 8" key="1">
    <citation type="submission" date="2016-08" db="EMBL/GenBank/DDBJ databases">
        <title>Whole genome sequence of Mesorhizobium sp. strain UASWS1009 isolated from industrial sewage.</title>
        <authorList>
            <person name="Crovadore J."/>
            <person name="Calmin G."/>
            <person name="Chablais R."/>
            <person name="Cochard B."/>
            <person name="Lefort F."/>
        </authorList>
    </citation>
    <scope>NUCLEOTIDE SEQUENCE [LARGE SCALE GENOMIC DNA]</scope>
    <source>
        <strain evidence="7 8">UASWS1009</strain>
    </source>
</reference>
<evidence type="ECO:0000259" key="6">
    <source>
        <dbReference type="PROSITE" id="PS50931"/>
    </source>
</evidence>
<keyword evidence="3" id="KW-0238">DNA-binding</keyword>
<sequence>MDIRQLRYFVGVAEAASFSRAALRMNVAQSALSLHIRRIEEDLGVDLFIREPKGVRLTSAGVKLLDHANIILRQLALAQDELKADRGMPAGTVAIGVPSGASRILVNPLLEAVHSNLPRVTIRIVEAMTGYLRDWLSMGRLHMAVTYARSDAEGAEPILAQEDLHLVTPTNFEHPAATITLDEIAKLPLLLPTGSHSPASIIGEVAHSLGVTIKIELEIDSLWSILDQVANGHGFSILAPSAFLPEWSAGRVRGLPIVQPIISRTARLTVAHKFADDAATQAVARQIAQTCSQLVQSGDWPRRLPNNDRRG</sequence>
<comment type="caution">
    <text evidence="7">The sequence shown here is derived from an EMBL/GenBank/DDBJ whole genome shotgun (WGS) entry which is preliminary data.</text>
</comment>
<dbReference type="GO" id="GO:0003700">
    <property type="term" value="F:DNA-binding transcription factor activity"/>
    <property type="evidence" value="ECO:0007669"/>
    <property type="project" value="InterPro"/>
</dbReference>
<dbReference type="Pfam" id="PF03466">
    <property type="entry name" value="LysR_substrate"/>
    <property type="match status" value="1"/>
</dbReference>
<evidence type="ECO:0000256" key="2">
    <source>
        <dbReference type="ARBA" id="ARBA00023015"/>
    </source>
</evidence>